<dbReference type="Gene3D" id="1.10.10.10">
    <property type="entry name" value="Winged helix-like DNA-binding domain superfamily/Winged helix DNA-binding domain"/>
    <property type="match status" value="1"/>
</dbReference>
<dbReference type="Pfam" id="PF00126">
    <property type="entry name" value="HTH_1"/>
    <property type="match status" value="1"/>
</dbReference>
<keyword evidence="4" id="KW-0804">Transcription</keyword>
<comment type="caution">
    <text evidence="6">The sequence shown here is derived from an EMBL/GenBank/DDBJ whole genome shotgun (WGS) entry which is preliminary data.</text>
</comment>
<dbReference type="PANTHER" id="PTHR30346">
    <property type="entry name" value="TRANSCRIPTIONAL DUAL REGULATOR HCAR-RELATED"/>
    <property type="match status" value="1"/>
</dbReference>
<keyword evidence="7" id="KW-1185">Reference proteome</keyword>
<dbReference type="EMBL" id="JACCFY010000001">
    <property type="protein sequence ID" value="NYJ78332.1"/>
    <property type="molecule type" value="Genomic_DNA"/>
</dbReference>
<evidence type="ECO:0000313" key="7">
    <source>
        <dbReference type="Proteomes" id="UP000535437"/>
    </source>
</evidence>
<keyword evidence="2" id="KW-0805">Transcription regulation</keyword>
<evidence type="ECO:0000259" key="5">
    <source>
        <dbReference type="PROSITE" id="PS50931"/>
    </source>
</evidence>
<accession>A0A7Z0GLR2</accession>
<keyword evidence="3 6" id="KW-0238">DNA-binding</keyword>
<organism evidence="6 7">
    <name type="scientific">Nesterenkonia xinjiangensis</name>
    <dbReference type="NCBI Taxonomy" id="225327"/>
    <lineage>
        <taxon>Bacteria</taxon>
        <taxon>Bacillati</taxon>
        <taxon>Actinomycetota</taxon>
        <taxon>Actinomycetes</taxon>
        <taxon>Micrococcales</taxon>
        <taxon>Micrococcaceae</taxon>
        <taxon>Nesterenkonia</taxon>
    </lineage>
</organism>
<dbReference type="InterPro" id="IPR000847">
    <property type="entry name" value="LysR_HTH_N"/>
</dbReference>
<dbReference type="InterPro" id="IPR036388">
    <property type="entry name" value="WH-like_DNA-bd_sf"/>
</dbReference>
<gene>
    <name evidence="6" type="ORF">HNR09_001743</name>
</gene>
<dbReference type="SUPFAM" id="SSF46785">
    <property type="entry name" value="Winged helix' DNA-binding domain"/>
    <property type="match status" value="1"/>
</dbReference>
<dbReference type="GO" id="GO:0003677">
    <property type="term" value="F:DNA binding"/>
    <property type="evidence" value="ECO:0007669"/>
    <property type="project" value="UniProtKB-KW"/>
</dbReference>
<dbReference type="Proteomes" id="UP000535437">
    <property type="component" value="Unassembled WGS sequence"/>
</dbReference>
<evidence type="ECO:0000256" key="2">
    <source>
        <dbReference type="ARBA" id="ARBA00023015"/>
    </source>
</evidence>
<dbReference type="Gene3D" id="3.40.190.290">
    <property type="match status" value="1"/>
</dbReference>
<dbReference type="PROSITE" id="PS50931">
    <property type="entry name" value="HTH_LYSR"/>
    <property type="match status" value="1"/>
</dbReference>
<dbReference type="GO" id="GO:0003700">
    <property type="term" value="F:DNA-binding transcription factor activity"/>
    <property type="evidence" value="ECO:0007669"/>
    <property type="project" value="InterPro"/>
</dbReference>
<dbReference type="GO" id="GO:0032993">
    <property type="term" value="C:protein-DNA complex"/>
    <property type="evidence" value="ECO:0007669"/>
    <property type="project" value="TreeGrafter"/>
</dbReference>
<protein>
    <submittedName>
        <fullName evidence="6">DNA-binding transcriptional LysR family regulator</fullName>
    </submittedName>
</protein>
<dbReference type="SUPFAM" id="SSF53850">
    <property type="entry name" value="Periplasmic binding protein-like II"/>
    <property type="match status" value="1"/>
</dbReference>
<dbReference type="CDD" id="cd08423">
    <property type="entry name" value="PBP2_LTTR_like_6"/>
    <property type="match status" value="1"/>
</dbReference>
<dbReference type="InterPro" id="IPR036390">
    <property type="entry name" value="WH_DNA-bd_sf"/>
</dbReference>
<name>A0A7Z0GLR2_9MICC</name>
<dbReference type="PANTHER" id="PTHR30346:SF28">
    <property type="entry name" value="HTH-TYPE TRANSCRIPTIONAL REGULATOR CYNR"/>
    <property type="match status" value="1"/>
</dbReference>
<proteinExistence type="inferred from homology"/>
<evidence type="ECO:0000313" key="6">
    <source>
        <dbReference type="EMBL" id="NYJ78332.1"/>
    </source>
</evidence>
<evidence type="ECO:0000256" key="1">
    <source>
        <dbReference type="ARBA" id="ARBA00009437"/>
    </source>
</evidence>
<dbReference type="AlphaFoldDB" id="A0A7Z0GLR2"/>
<evidence type="ECO:0000256" key="3">
    <source>
        <dbReference type="ARBA" id="ARBA00023125"/>
    </source>
</evidence>
<dbReference type="InterPro" id="IPR005119">
    <property type="entry name" value="LysR_subst-bd"/>
</dbReference>
<dbReference type="Pfam" id="PF03466">
    <property type="entry name" value="LysR_substrate"/>
    <property type="match status" value="1"/>
</dbReference>
<dbReference type="RefSeq" id="WP_179541685.1">
    <property type="nucleotide sequence ID" value="NZ_BAAALL010000011.1"/>
</dbReference>
<feature type="domain" description="HTH lysR-type" evidence="5">
    <location>
        <begin position="4"/>
        <end position="61"/>
    </location>
</feature>
<reference evidence="6 7" key="1">
    <citation type="submission" date="2020-07" db="EMBL/GenBank/DDBJ databases">
        <title>Sequencing the genomes of 1000 actinobacteria strains.</title>
        <authorList>
            <person name="Klenk H.-P."/>
        </authorList>
    </citation>
    <scope>NUCLEOTIDE SEQUENCE [LARGE SCALE GENOMIC DNA]</scope>
    <source>
        <strain evidence="6 7">DSM 15475</strain>
    </source>
</reference>
<sequence>MTLFDTRRLEVFVRTVEAGSITAAADELAYTASAVSQQLRRLEQEVGQPLLRRRSRGVVPTEAGMVLAAHARKILRQMDAAQADLDDLTAGKRGSLVIGAFPTVASSFLPLVIERFSSQYPSVSLSIRSTRIDQLVTGLERGQMHLSLLWDHPWRPFNTDGIKIEELFREPFVVLVSSHHHLSQAQDVSMSELAQESWVVRASQHPVVEVLDRAATAAGFRPVIAMYANDYQEAQAMVSAGIGVALAPQSAVTVKHPGVRVLSLGAQAPERRIMVGQREERVYSPAEVAFKASLFDTVRELWPHMLRG</sequence>
<comment type="similarity">
    <text evidence="1">Belongs to the LysR transcriptional regulatory family.</text>
</comment>
<evidence type="ECO:0000256" key="4">
    <source>
        <dbReference type="ARBA" id="ARBA00023163"/>
    </source>
</evidence>
<dbReference type="FunFam" id="1.10.10.10:FF:000001">
    <property type="entry name" value="LysR family transcriptional regulator"/>
    <property type="match status" value="1"/>
</dbReference>